<accession>A0ABI7XHA1</accession>
<feature type="domain" description="EF-hand" evidence="6">
    <location>
        <begin position="149"/>
        <end position="184"/>
    </location>
</feature>
<reference evidence="7 8" key="1">
    <citation type="submission" date="2021-02" db="EMBL/GenBank/DDBJ databases">
        <title>Safari Cat Assemblies.</title>
        <authorList>
            <person name="Bredemeyer K.R."/>
            <person name="Murphy W.J."/>
        </authorList>
    </citation>
    <scope>NUCLEOTIDE SEQUENCE [LARGE SCALE GENOMIC DNA]</scope>
</reference>
<evidence type="ECO:0000256" key="5">
    <source>
        <dbReference type="SAM" id="MobiDB-lite"/>
    </source>
</evidence>
<evidence type="ECO:0000256" key="2">
    <source>
        <dbReference type="ARBA" id="ARBA00022723"/>
    </source>
</evidence>
<dbReference type="SUPFAM" id="SSF47473">
    <property type="entry name" value="EF-hand"/>
    <property type="match status" value="1"/>
</dbReference>
<protein>
    <recommendedName>
        <fullName evidence="6">EF-hand domain-containing protein</fullName>
    </recommendedName>
</protein>
<dbReference type="InterPro" id="IPR011992">
    <property type="entry name" value="EF-hand-dom_pair"/>
</dbReference>
<feature type="region of interest" description="Disordered" evidence="5">
    <location>
        <begin position="220"/>
        <end position="251"/>
    </location>
</feature>
<dbReference type="InterPro" id="IPR018247">
    <property type="entry name" value="EF_Hand_1_Ca_BS"/>
</dbReference>
<dbReference type="Pfam" id="PF13499">
    <property type="entry name" value="EF-hand_7"/>
    <property type="match status" value="2"/>
</dbReference>
<dbReference type="Gene3D" id="1.10.238.10">
    <property type="entry name" value="EF-hand"/>
    <property type="match status" value="2"/>
</dbReference>
<sequence length="263" mass="28273">MGRAESLPPPFAPNAEKEGGSIPWQDCHGSSALTQTQPPVPAAGPRLRREPFEPSGSRLGSSVTGVRDMAEQLSAEQVAEFKGAFTRFDKDGDGKIDVQELGAVMQALGKNPSEAELKQLIARVDTDGDGHISFDEFLAEMAKIMKSSGSEAEMREVFRAFDLDGDGHISVNELKEAMAKLGENPSQEELDAMIQGADVDQDGQWITPVSCDSHTLLPPSSQSCVQNKSPGMAQTPPPQHSRCQTQQGRSWVGAGNWPMGWGL</sequence>
<keyword evidence="2" id="KW-0479">Metal-binding</keyword>
<reference evidence="7" key="2">
    <citation type="submission" date="2025-08" db="UniProtKB">
        <authorList>
            <consortium name="Ensembl"/>
        </authorList>
    </citation>
    <scope>IDENTIFICATION</scope>
    <source>
        <strain evidence="7">breed Abyssinian</strain>
    </source>
</reference>
<feature type="domain" description="EF-hand" evidence="6">
    <location>
        <begin position="112"/>
        <end position="147"/>
    </location>
</feature>
<dbReference type="PROSITE" id="PS00018">
    <property type="entry name" value="EF_HAND_1"/>
    <property type="match status" value="3"/>
</dbReference>
<reference evidence="7" key="3">
    <citation type="submission" date="2025-09" db="UniProtKB">
        <authorList>
            <consortium name="Ensembl"/>
        </authorList>
    </citation>
    <scope>IDENTIFICATION</scope>
    <source>
        <strain evidence="7">breed Abyssinian</strain>
    </source>
</reference>
<proteinExistence type="inferred from homology"/>
<organism evidence="7 8">
    <name type="scientific">Felis catus</name>
    <name type="common">Cat</name>
    <name type="synonym">Felis silvestris catus</name>
    <dbReference type="NCBI Taxonomy" id="9685"/>
    <lineage>
        <taxon>Eukaryota</taxon>
        <taxon>Metazoa</taxon>
        <taxon>Chordata</taxon>
        <taxon>Craniata</taxon>
        <taxon>Vertebrata</taxon>
        <taxon>Euteleostomi</taxon>
        <taxon>Mammalia</taxon>
        <taxon>Eutheria</taxon>
        <taxon>Laurasiatheria</taxon>
        <taxon>Carnivora</taxon>
        <taxon>Feliformia</taxon>
        <taxon>Felidae</taxon>
        <taxon>Felinae</taxon>
        <taxon>Felis</taxon>
    </lineage>
</organism>
<evidence type="ECO:0000259" key="6">
    <source>
        <dbReference type="PROSITE" id="PS50222"/>
    </source>
</evidence>
<dbReference type="Proteomes" id="UP000823872">
    <property type="component" value="Chromosome B4"/>
</dbReference>
<comment type="similarity">
    <text evidence="1">Belongs to the calmodulin family.</text>
</comment>
<dbReference type="PANTHER" id="PTHR23048:SF0">
    <property type="entry name" value="CALMODULIN LIKE 3"/>
    <property type="match status" value="1"/>
</dbReference>
<dbReference type="SMART" id="SM00054">
    <property type="entry name" value="EFh"/>
    <property type="match status" value="3"/>
</dbReference>
<dbReference type="GeneTree" id="ENSGT00940000163406"/>
<keyword evidence="8" id="KW-1185">Reference proteome</keyword>
<dbReference type="Ensembl" id="ENSFCTT00005032786.1">
    <property type="protein sequence ID" value="ENSFCTP00005021939.1"/>
    <property type="gene ID" value="ENSFCTG00005011638.1"/>
</dbReference>
<gene>
    <name evidence="7" type="primary">LOC102902667</name>
</gene>
<feature type="compositionally biased region" description="Polar residues" evidence="5">
    <location>
        <begin position="220"/>
        <end position="229"/>
    </location>
</feature>
<evidence type="ECO:0000313" key="8">
    <source>
        <dbReference type="Proteomes" id="UP000823872"/>
    </source>
</evidence>
<feature type="region of interest" description="Disordered" evidence="5">
    <location>
        <begin position="1"/>
        <end position="64"/>
    </location>
</feature>
<feature type="domain" description="EF-hand" evidence="6">
    <location>
        <begin position="76"/>
        <end position="111"/>
    </location>
</feature>
<evidence type="ECO:0000313" key="7">
    <source>
        <dbReference type="Ensembl" id="ENSFCTP00005021939.1"/>
    </source>
</evidence>
<keyword evidence="3" id="KW-0677">Repeat</keyword>
<dbReference type="InterPro" id="IPR050230">
    <property type="entry name" value="CALM/Myosin/TropC-like"/>
</dbReference>
<evidence type="ECO:0000256" key="4">
    <source>
        <dbReference type="ARBA" id="ARBA00022837"/>
    </source>
</evidence>
<evidence type="ECO:0000256" key="3">
    <source>
        <dbReference type="ARBA" id="ARBA00022737"/>
    </source>
</evidence>
<name>A0ABI7XHA1_FELCA</name>
<evidence type="ECO:0000256" key="1">
    <source>
        <dbReference type="ARBA" id="ARBA00009763"/>
    </source>
</evidence>
<dbReference type="PROSITE" id="PS50222">
    <property type="entry name" value="EF_HAND_2"/>
    <property type="match status" value="3"/>
</dbReference>
<dbReference type="CDD" id="cd00051">
    <property type="entry name" value="EFh"/>
    <property type="match status" value="2"/>
</dbReference>
<dbReference type="InterPro" id="IPR002048">
    <property type="entry name" value="EF_hand_dom"/>
</dbReference>
<dbReference type="PANTHER" id="PTHR23048">
    <property type="entry name" value="MYOSIN LIGHT CHAIN 1, 3"/>
    <property type="match status" value="1"/>
</dbReference>
<keyword evidence="4" id="KW-0106">Calcium</keyword>